<evidence type="ECO:0000313" key="3">
    <source>
        <dbReference type="Proteomes" id="UP000190965"/>
    </source>
</evidence>
<dbReference type="EMBL" id="MSDF01000063">
    <property type="protein sequence ID" value="OPA82462.1"/>
    <property type="molecule type" value="Genomic_DNA"/>
</dbReference>
<feature type="transmembrane region" description="Helical" evidence="1">
    <location>
        <begin position="96"/>
        <end position="115"/>
    </location>
</feature>
<dbReference type="OrthoDB" id="7004700at2"/>
<keyword evidence="1" id="KW-1133">Transmembrane helix</keyword>
<dbReference type="Proteomes" id="UP000190965">
    <property type="component" value="Unassembled WGS sequence"/>
</dbReference>
<keyword evidence="1" id="KW-0472">Membrane</keyword>
<comment type="caution">
    <text evidence="2">The sequence shown here is derived from an EMBL/GenBank/DDBJ whole genome shotgun (WGS) entry which is preliminary data.</text>
</comment>
<keyword evidence="1" id="KW-0812">Transmembrane</keyword>
<organism evidence="2 3">
    <name type="scientific">Pseudomonas fluorescens</name>
    <dbReference type="NCBI Taxonomy" id="294"/>
    <lineage>
        <taxon>Bacteria</taxon>
        <taxon>Pseudomonadati</taxon>
        <taxon>Pseudomonadota</taxon>
        <taxon>Gammaproteobacteria</taxon>
        <taxon>Pseudomonadales</taxon>
        <taxon>Pseudomonadaceae</taxon>
        <taxon>Pseudomonas</taxon>
    </lineage>
</organism>
<dbReference type="AlphaFoldDB" id="A0A1T2XRJ6"/>
<sequence>MSFFIAYTIVMIIGTFVVLALMFYAGRTKLDELESYFSENAEVGKRQQRWTRNRRVDRFNRMGLMIGILRTPKDSVKTGLVTEAELASIPLALKRWAVWPFRLVLIWSISWGYWFTWL</sequence>
<dbReference type="RefSeq" id="WP_078743525.1">
    <property type="nucleotide sequence ID" value="NZ_MSDF01000063.1"/>
</dbReference>
<reference evidence="2 3" key="1">
    <citation type="submission" date="2016-12" db="EMBL/GenBank/DDBJ databases">
        <title>Draft genome sequences of seven strains of Pseudomonas fluorescens that produce 4-formylaminooxyvinylglycine.</title>
        <authorList>
            <person name="Okrent R.A."/>
            <person name="Manning V.A."/>
            <person name="Trippe K.M."/>
        </authorList>
    </citation>
    <scope>NUCLEOTIDE SEQUENCE [LARGE SCALE GENOMIC DNA]</scope>
    <source>
        <strain evidence="2 3">P5A</strain>
    </source>
</reference>
<protein>
    <submittedName>
        <fullName evidence="2">Uncharacterized protein</fullName>
    </submittedName>
</protein>
<gene>
    <name evidence="2" type="ORF">BFW87_30990</name>
</gene>
<name>A0A1T2XRJ6_PSEFL</name>
<accession>A0A1T2XRJ6</accession>
<evidence type="ECO:0000313" key="2">
    <source>
        <dbReference type="EMBL" id="OPA82462.1"/>
    </source>
</evidence>
<feature type="transmembrane region" description="Helical" evidence="1">
    <location>
        <begin position="6"/>
        <end position="25"/>
    </location>
</feature>
<proteinExistence type="predicted"/>
<evidence type="ECO:0000256" key="1">
    <source>
        <dbReference type="SAM" id="Phobius"/>
    </source>
</evidence>